<name>F8W6S9_HUMAN</name>
<dbReference type="EMBL" id="AC022382">
    <property type="status" value="NOT_ANNOTATED_CDS"/>
    <property type="molecule type" value="Genomic_DNA"/>
</dbReference>
<evidence type="ECO:0007829" key="3">
    <source>
        <dbReference type="PeptideAtlas" id="F8W6S9"/>
    </source>
</evidence>
<gene>
    <name evidence="1" type="primary">CAMK1</name>
</gene>
<evidence type="ECO:0007829" key="4">
    <source>
        <dbReference type="ProteomicsDB" id="F8W6S9"/>
    </source>
</evidence>
<dbReference type="Ensembl" id="ENST00000397277.6">
    <property type="protein sequence ID" value="ENSP00000380447.2"/>
    <property type="gene ID" value="ENSG00000134072.11"/>
</dbReference>
<reference evidence="1 2" key="3">
    <citation type="journal article" date="2006" name="Nature">
        <title>The DNA sequence, annotation and analysis of human chromosome 3.</title>
        <authorList>
            <person name="Muzny D.M."/>
            <person name="Scherer S.E."/>
            <person name="Kaul R."/>
            <person name="Wang J."/>
            <person name="Yu J."/>
            <person name="Sudbrak R."/>
            <person name="Buhay C.J."/>
            <person name="Chen R."/>
            <person name="Cree A."/>
            <person name="Ding Y."/>
            <person name="Dugan-Rocha S."/>
            <person name="Gill R."/>
            <person name="Gunaratne P."/>
            <person name="Harris R.A."/>
            <person name="Hawes A.C."/>
            <person name="Hernandez J."/>
            <person name="Hodgson A.V."/>
            <person name="Hume J."/>
            <person name="Jackson A."/>
            <person name="Khan Z.M."/>
            <person name="Kovar-Smith C."/>
            <person name="Lewis L.R."/>
            <person name="Lozado R.J."/>
            <person name="Metzker M.L."/>
            <person name="Milosavljevic A."/>
            <person name="Miner G.R."/>
            <person name="Morgan M.B."/>
            <person name="Nazareth L.V."/>
            <person name="Scott G."/>
            <person name="Sodergren E."/>
            <person name="Song X.Z."/>
            <person name="Steffen D."/>
            <person name="Wei S."/>
            <person name="Wheeler D.A."/>
            <person name="Wright M.W."/>
            <person name="Worley K.C."/>
            <person name="Yuan Y."/>
            <person name="Zhang Z."/>
            <person name="Adams C.Q."/>
            <person name="Ansari-Lari M.A."/>
            <person name="Ayele M."/>
            <person name="Brown M.J."/>
            <person name="Chen G."/>
            <person name="Chen Z."/>
            <person name="Clendenning J."/>
            <person name="Clerc-Blankenburg K.P."/>
            <person name="Chen R."/>
            <person name="Chen Z."/>
            <person name="Davis C."/>
            <person name="Delgado O."/>
            <person name="Dinh H.H."/>
            <person name="Dong W."/>
            <person name="Draper H."/>
            <person name="Ernst S."/>
            <person name="Fu G."/>
            <person name="Gonzalez-Garay M.L."/>
            <person name="Garcia D.K."/>
            <person name="Gillett W."/>
            <person name="Gu J."/>
            <person name="Hao B."/>
            <person name="Haugen E."/>
            <person name="Havlak P."/>
            <person name="He X."/>
            <person name="Hennig S."/>
            <person name="Hu S."/>
            <person name="Huang W."/>
            <person name="Jackson L.R."/>
            <person name="Jacob L.S."/>
            <person name="Kelly S.H."/>
            <person name="Kube M."/>
            <person name="Levy R."/>
            <person name="Li Z."/>
            <person name="Liu B."/>
            <person name="Liu J."/>
            <person name="Liu W."/>
            <person name="Lu J."/>
            <person name="Maheshwari M."/>
            <person name="Nguyen B.V."/>
            <person name="Okwuonu G.O."/>
            <person name="Palmeiri A."/>
            <person name="Pasternak S."/>
            <person name="Perez L.M."/>
            <person name="Phelps K.A."/>
            <person name="Plopper F.J."/>
            <person name="Qiang B."/>
            <person name="Raymond C."/>
            <person name="Rodriguez R."/>
            <person name="Saenphimmachak C."/>
            <person name="Santibanez J."/>
            <person name="Shen H."/>
            <person name="Shen Y."/>
            <person name="Subramanian S."/>
            <person name="Tabor P.E."/>
            <person name="Verduzco D."/>
            <person name="Waldron L."/>
            <person name="Wang J."/>
            <person name="Wang J."/>
            <person name="Wang Q."/>
            <person name="Williams G.A."/>
            <person name="Wong G.K."/>
            <person name="Yao Z."/>
            <person name="Zhang J."/>
            <person name="Zhang X."/>
            <person name="Zhao G."/>
            <person name="Zhou J."/>
            <person name="Zhou Y."/>
            <person name="Nelson D."/>
            <person name="Lehrach H."/>
            <person name="Reinhardt R."/>
            <person name="Naylor S.L."/>
            <person name="Yang H."/>
            <person name="Olson M."/>
            <person name="Weinstock G."/>
            <person name="Gibbs R.A."/>
        </authorList>
    </citation>
    <scope>NUCLEOTIDE SEQUENCE [LARGE SCALE GENOMIC DNA]</scope>
</reference>
<dbReference type="Bgee" id="ENSG00000134072">
    <property type="expression patterns" value="Expressed in right adrenal gland cortex and 131 other cell types or tissues"/>
</dbReference>
<dbReference type="ChiTaRS" id="CAMK1">
    <property type="organism name" value="human"/>
</dbReference>
<dbReference type="HOGENOM" id="CLU_3319856_0_0_1"/>
<keyword evidence="2" id="KW-1185">Reference proteome</keyword>
<dbReference type="OrthoDB" id="40902at2759"/>
<dbReference type="UCSC" id="uc062gmd.1">
    <property type="organism name" value="human"/>
</dbReference>
<dbReference type="ProteomicsDB" id="29832"/>
<evidence type="ECO:0007829" key="5">
    <source>
        <dbReference type="PubMed" id="22814378"/>
    </source>
</evidence>
<dbReference type="GeneTree" id="ENSGT00940000156378"/>
<dbReference type="OpenTargets" id="ENSG00000134072"/>
<dbReference type="MassIVE" id="F8W6S9"/>
<proteinExistence type="evidence at protein level"/>
<organism evidence="1 2">
    <name type="scientific">Homo sapiens</name>
    <name type="common">Human</name>
    <dbReference type="NCBI Taxonomy" id="9606"/>
    <lineage>
        <taxon>Eukaryota</taxon>
        <taxon>Metazoa</taxon>
        <taxon>Chordata</taxon>
        <taxon>Craniata</taxon>
        <taxon>Vertebrata</taxon>
        <taxon>Euteleostomi</taxon>
        <taxon>Mammalia</taxon>
        <taxon>Eutheria</taxon>
        <taxon>Euarchontoglires</taxon>
        <taxon>Primates</taxon>
        <taxon>Haplorrhini</taxon>
        <taxon>Catarrhini</taxon>
        <taxon>Hominidae</taxon>
        <taxon>Homo</taxon>
    </lineage>
</organism>
<dbReference type="HGNC" id="HGNC:1459">
    <property type="gene designation" value="CAMK1"/>
</dbReference>
<reference evidence="5" key="4">
    <citation type="journal article" date="2012" name="Proc. Natl. Acad. Sci. U.S.A.">
        <title>N-terminal acetylome analyses and functional insights of the N-terminal acetyltransferase NatB.</title>
        <authorList>
            <person name="Van Damme P."/>
            <person name="Lasa M."/>
            <person name="Polevoda B."/>
            <person name="Gazquez C."/>
            <person name="Elosegui-Artola A."/>
            <person name="Kim D.S."/>
            <person name="De Juan-Pardo E."/>
            <person name="Demeyer K."/>
            <person name="Hole K."/>
            <person name="Larrea E."/>
            <person name="Timmerman E."/>
            <person name="Prieto J."/>
            <person name="Arnesen T."/>
            <person name="Sherman F."/>
            <person name="Gevaert K."/>
            <person name="Aldabe R."/>
        </authorList>
    </citation>
    <scope>IDENTIFICATION BY MASS SPECTROMETRY [LARGE SCALE ANALYSIS]</scope>
</reference>
<dbReference type="AlphaFoldDB" id="F8W6S9"/>
<dbReference type="ExpressionAtlas" id="F8W6S9">
    <property type="expression patterns" value="baseline and differential"/>
</dbReference>
<keyword evidence="3 4" id="KW-1267">Proteomics identification</keyword>
<evidence type="ECO:0000313" key="1">
    <source>
        <dbReference type="Ensembl" id="ENSP00000380447.2"/>
    </source>
</evidence>
<reference evidence="1 2" key="2">
    <citation type="journal article" date="2004" name="Nature">
        <title>Finishing the euchromatic sequence of the human genome.</title>
        <authorList>
            <consortium name="International Human Genome Sequencing Consortium"/>
        </authorList>
    </citation>
    <scope>NUCLEOTIDE SEQUENCE [LARGE SCALE GENOMIC DNA]</scope>
</reference>
<dbReference type="SMR" id="F8W6S9"/>
<reference evidence="1 2" key="1">
    <citation type="journal article" date="2001" name="Nature">
        <title>Initial sequencing and analysis of the human genome.</title>
        <authorList>
            <consortium name="International Human Genome Sequencing Consortium"/>
            <person name="Lander E.S."/>
            <person name="Linton L.M."/>
            <person name="Birren B."/>
            <person name="Nusbaum C."/>
            <person name="Zody M.C."/>
            <person name="Baldwin J."/>
            <person name="Devon K."/>
            <person name="Dewar K."/>
            <person name="Doyle M."/>
            <person name="FitzHugh W."/>
            <person name="Funke R."/>
            <person name="Gage D."/>
            <person name="Harris K."/>
            <person name="Heaford A."/>
            <person name="Howland J."/>
            <person name="Kann L."/>
            <person name="Lehoczky J."/>
            <person name="LeVine R."/>
            <person name="McEwan P."/>
            <person name="McKernan K."/>
            <person name="Meldrim J."/>
            <person name="Mesirov J.P."/>
            <person name="Miranda C."/>
            <person name="Morris W."/>
            <person name="Naylor J."/>
            <person name="Raymond C."/>
            <person name="Rosetti M."/>
            <person name="Santos R."/>
            <person name="Sheridan A."/>
            <person name="Sougnez C."/>
            <person name="Stange-Thomann N."/>
            <person name="Stojanovic N."/>
            <person name="Subramanian A."/>
            <person name="Wyman D."/>
            <person name="Rogers J."/>
            <person name="Sulston J."/>
            <person name="Ainscough R."/>
            <person name="Beck S."/>
            <person name="Bentley D."/>
            <person name="Burton J."/>
            <person name="Clee C."/>
            <person name="Carter N."/>
            <person name="Coulson A."/>
            <person name="Deadman R."/>
            <person name="Deloukas P."/>
            <person name="Dunham A."/>
            <person name="Dunham I."/>
            <person name="Durbin R."/>
            <person name="French L."/>
            <person name="Grafham D."/>
            <person name="Gregory S."/>
            <person name="Hubbard T."/>
            <person name="Humphray S."/>
            <person name="Hunt A."/>
            <person name="Jones M."/>
            <person name="Lloyd C."/>
            <person name="McMurray A."/>
            <person name="Matthews L."/>
            <person name="Mercer S."/>
            <person name="Milne S."/>
            <person name="Mullikin J.C."/>
            <person name="Mungall A."/>
            <person name="Plumb R."/>
            <person name="Ross M."/>
            <person name="Shownkeen R."/>
            <person name="Sims S."/>
            <person name="Waterston R.H."/>
            <person name="Wilson R.K."/>
            <person name="Hillier L.W."/>
            <person name="McPherson J.D."/>
            <person name="Marra M.A."/>
            <person name="Mardis E.R."/>
            <person name="Fulton L.A."/>
            <person name="Chinwalla A.T."/>
            <person name="Pepin K.H."/>
            <person name="Gish W.R."/>
            <person name="Chissoe S.L."/>
            <person name="Wendl M.C."/>
            <person name="Delehaunty K.D."/>
            <person name="Miner T.L."/>
            <person name="Delehaunty A."/>
            <person name="Kramer J.B."/>
            <person name="Cook L.L."/>
            <person name="Fulton R.S."/>
            <person name="Johnson D.L."/>
            <person name="Minx P.J."/>
            <person name="Clifton S.W."/>
            <person name="Hawkins T."/>
            <person name="Branscomb E."/>
            <person name="Predki P."/>
            <person name="Richardson P."/>
            <person name="Wenning S."/>
            <person name="Slezak T."/>
            <person name="Doggett N."/>
            <person name="Cheng J.F."/>
            <person name="Olsen A."/>
            <person name="Lucas S."/>
            <person name="Elkin C."/>
            <person name="Uberbacher E."/>
            <person name="Frazier M."/>
            <person name="Gibbs R.A."/>
            <person name="Muzny D.M."/>
            <person name="Scherer S.E."/>
            <person name="Bouck J.B."/>
            <person name="Sodergren E.J."/>
            <person name="Worley K.C."/>
            <person name="Rives C.M."/>
            <person name="Gorrell J.H."/>
            <person name="Metzker M.L."/>
            <person name="Naylor S.L."/>
            <person name="Kucherlapati R.S."/>
            <person name="Nelson D.L."/>
            <person name="Weinstock G.M."/>
            <person name="Sakaki Y."/>
            <person name="Fujiyama A."/>
            <person name="Hattori M."/>
            <person name="Yada T."/>
            <person name="Toyoda A."/>
            <person name="Itoh T."/>
            <person name="Kawagoe C."/>
            <person name="Watanabe H."/>
            <person name="Totoki Y."/>
            <person name="Taylor T."/>
            <person name="Weissenbach J."/>
            <person name="Heilig R."/>
            <person name="Saurin W."/>
            <person name="Artiguenave F."/>
            <person name="Brottier P."/>
            <person name="Bruls T."/>
            <person name="Pelletier E."/>
            <person name="Robert C."/>
            <person name="Wincker P."/>
            <person name="Smith D.R."/>
            <person name="Doucette-Stamm L."/>
            <person name="Rubenfield M."/>
            <person name="Weinstock K."/>
            <person name="Lee H.M."/>
            <person name="Dubois J."/>
            <person name="Rosenthal A."/>
            <person name="Platzer M."/>
            <person name="Nyakatura G."/>
            <person name="Taudien S."/>
            <person name="Rump A."/>
            <person name="Yang H."/>
            <person name="Yu J."/>
            <person name="Wang J."/>
            <person name="Huang G."/>
            <person name="Gu J."/>
            <person name="Hood L."/>
            <person name="Rowen L."/>
            <person name="Madan A."/>
            <person name="Qin S."/>
            <person name="Davis R.W."/>
            <person name="Federspiel N.A."/>
            <person name="Abola A.P."/>
            <person name="Proctor M.J."/>
            <person name="Myers R.M."/>
            <person name="Schmutz J."/>
            <person name="Dickson M."/>
            <person name="Grimwood J."/>
            <person name="Cox D.R."/>
            <person name="Olson M.V."/>
            <person name="Kaul R."/>
            <person name="Raymond C."/>
            <person name="Shimizu N."/>
            <person name="Kawasaki K."/>
            <person name="Minoshima S."/>
            <person name="Evans G.A."/>
            <person name="Athanasiou M."/>
            <person name="Schultz R."/>
            <person name="Roe B.A."/>
            <person name="Chen F."/>
            <person name="Pan H."/>
            <person name="Ramser J."/>
            <person name="Lehrach H."/>
            <person name="Reinhardt R."/>
            <person name="McCombie W.R."/>
            <person name="de la Bastide M."/>
            <person name="Dedhia N."/>
            <person name="Blocker H."/>
            <person name="Hornischer K."/>
            <person name="Nordsiek G."/>
            <person name="Agarwala R."/>
            <person name="Aravind L."/>
            <person name="Bailey J.A."/>
            <person name="Bateman A."/>
            <person name="Batzoglou S."/>
            <person name="Birney E."/>
            <person name="Bork P."/>
            <person name="Brown D.G."/>
            <person name="Burge C.B."/>
            <person name="Cerutti L."/>
            <person name="Chen H.C."/>
            <person name="Church D."/>
            <person name="Clamp M."/>
            <person name="Copley R.R."/>
            <person name="Doerks T."/>
            <person name="Eddy S.R."/>
            <person name="Eichler E.E."/>
            <person name="Furey T.S."/>
            <person name="Galagan J."/>
            <person name="Gilbert J.G."/>
            <person name="Harmon C."/>
            <person name="Hayashizaki Y."/>
            <person name="Haussler D."/>
            <person name="Hermjakob H."/>
            <person name="Hokamp K."/>
            <person name="Jang W."/>
            <person name="Johnson L.S."/>
            <person name="Jones T.A."/>
            <person name="Kasif S."/>
            <person name="Kaspryzk A."/>
            <person name="Kennedy S."/>
            <person name="Kent W.J."/>
            <person name="Kitts P."/>
            <person name="Koonin E.V."/>
            <person name="Korf I."/>
            <person name="Kulp D."/>
            <person name="Lancet D."/>
            <person name="Lowe T.M."/>
            <person name="McLysaght A."/>
            <person name="Mikkelsen T."/>
            <person name="Moran J.V."/>
            <person name="Mulder N."/>
            <person name="Pollara V.J."/>
            <person name="Ponting C.P."/>
            <person name="Schuler G."/>
            <person name="Schultz J."/>
            <person name="Slater G."/>
            <person name="Smit A.F."/>
            <person name="Stupka E."/>
            <person name="Szustakowski J."/>
            <person name="Thierry-Mieg D."/>
            <person name="Thierry-Mieg J."/>
            <person name="Wagner L."/>
            <person name="Wallis J."/>
            <person name="Wheeler R."/>
            <person name="Williams A."/>
            <person name="Wolf Y.I."/>
            <person name="Wolfe K.H."/>
            <person name="Yang S.P."/>
            <person name="Yeh R.F."/>
            <person name="Collins F."/>
            <person name="Guyer M.S."/>
            <person name="Peterson J."/>
            <person name="Felsenfeld A."/>
            <person name="Wetterstrand K.A."/>
            <person name="Patrinos A."/>
            <person name="Morgan M.J."/>
            <person name="de Jong P."/>
            <person name="Catanese J.J."/>
            <person name="Osoegawa K."/>
            <person name="Shizuya H."/>
            <person name="Choi S."/>
            <person name="Chen Y.J."/>
        </authorList>
    </citation>
    <scope>NUCLEOTIDE SEQUENCE [LARGE SCALE GENOMIC DNA]</scope>
</reference>
<evidence type="ECO:0000313" key="2">
    <source>
        <dbReference type="Proteomes" id="UP000005640"/>
    </source>
</evidence>
<accession>F8W6S9</accession>
<protein>
    <submittedName>
        <fullName evidence="1">Calcium/calmodulin dependent protein kinase I</fullName>
    </submittedName>
</protein>
<reference evidence="1" key="6">
    <citation type="submission" date="2025-09" db="UniProtKB">
        <authorList>
            <consortium name="Ensembl"/>
        </authorList>
    </citation>
    <scope>IDENTIFICATION</scope>
</reference>
<dbReference type="VEuPathDB" id="HostDB:ENSG00000134072"/>
<sequence length="39" mass="4372">MLGAVEGPRWKQAEDIRDIYDFRDVLGTLSPGGGKDDRH</sequence>
<dbReference type="Ensembl" id="ENST00000397277.6">
    <property type="protein sequence ID" value="ENSP00000380447.2"/>
    <property type="gene ID" value="ENSG00000134072.12"/>
</dbReference>
<dbReference type="Proteomes" id="UP000005640">
    <property type="component" value="Chromosome 3"/>
</dbReference>
<reference evidence="1" key="5">
    <citation type="submission" date="2025-08" db="UniProtKB">
        <authorList>
            <consortium name="Ensembl"/>
        </authorList>
    </citation>
    <scope>IDENTIFICATION</scope>
</reference>